<evidence type="ECO:0000313" key="3">
    <source>
        <dbReference type="EMBL" id="MCG7941260.1"/>
    </source>
</evidence>
<comment type="caution">
    <text evidence="3">The sequence shown here is derived from an EMBL/GenBank/DDBJ whole genome shotgun (WGS) entry which is preliminary data.</text>
</comment>
<dbReference type="Proteomes" id="UP000886687">
    <property type="component" value="Unassembled WGS sequence"/>
</dbReference>
<dbReference type="AlphaFoldDB" id="A0A9E4K8L6"/>
<gene>
    <name evidence="3" type="ORF">JAZ04_20710</name>
</gene>
<feature type="signal peptide" evidence="2">
    <location>
        <begin position="1"/>
        <end position="27"/>
    </location>
</feature>
<evidence type="ECO:0000256" key="2">
    <source>
        <dbReference type="SAM" id="SignalP"/>
    </source>
</evidence>
<proteinExistence type="predicted"/>
<evidence type="ECO:0000256" key="1">
    <source>
        <dbReference type="SAM" id="MobiDB-lite"/>
    </source>
</evidence>
<dbReference type="InterPro" id="IPR018642">
    <property type="entry name" value="DUF2066"/>
</dbReference>
<feature type="region of interest" description="Disordered" evidence="1">
    <location>
        <begin position="350"/>
        <end position="373"/>
    </location>
</feature>
<protein>
    <submittedName>
        <fullName evidence="3">DUF2066 domain-containing protein</fullName>
    </submittedName>
</protein>
<dbReference type="Pfam" id="PF09839">
    <property type="entry name" value="DUF2066"/>
    <property type="match status" value="1"/>
</dbReference>
<evidence type="ECO:0000313" key="4">
    <source>
        <dbReference type="Proteomes" id="UP000886687"/>
    </source>
</evidence>
<sequence>MNRFPLPRICNWLFLALLLGSYSVVHAEAVTNLYEAQVAVFGQGGEARSKGIREAFAGVLVKVSGDSGLLDDPQVGQLLNRGSRLVQQYRYKPLPNPPEGVEEEVPDRLLWARFDARAVNRLLRESGVPVWGETRPSMLLWLGQEEGARRSLISPDRAPSLKQQLTQTADARGLPLVWPLMDIEDQRAVQVSDLWGGFEENIRRASDRYLPDVILVGRLSYRGQGSWRGEWILYLPDKINRWQSYAETRAAVAKEGMEQAVDALALRFAPQQVSQGISSLRLRVHGLTQLADYALVQDYLRSLAMIDNVDLLAANPEQVSFLLRVHGGRDALVRGIQLGSVLEPMVMQVSPDPDQPEISEASVDGEGLDYRLR</sequence>
<accession>A0A9E4K8L6</accession>
<keyword evidence="2" id="KW-0732">Signal</keyword>
<organism evidence="3 4">
    <name type="scientific">Candidatus Thiodiazotropha lotti</name>
    <dbReference type="NCBI Taxonomy" id="2792787"/>
    <lineage>
        <taxon>Bacteria</taxon>
        <taxon>Pseudomonadati</taxon>
        <taxon>Pseudomonadota</taxon>
        <taxon>Gammaproteobacteria</taxon>
        <taxon>Chromatiales</taxon>
        <taxon>Sedimenticolaceae</taxon>
        <taxon>Candidatus Thiodiazotropha</taxon>
    </lineage>
</organism>
<name>A0A9E4K8L6_9GAMM</name>
<dbReference type="EMBL" id="JAEPDI010000024">
    <property type="protein sequence ID" value="MCG7941260.1"/>
    <property type="molecule type" value="Genomic_DNA"/>
</dbReference>
<reference evidence="3" key="1">
    <citation type="journal article" date="2021" name="Proc. Natl. Acad. Sci. U.S.A.">
        <title>Global biogeography of chemosynthetic symbionts reveals both localized and globally distributed symbiont groups. .</title>
        <authorList>
            <person name="Osvatic J.T."/>
            <person name="Wilkins L.G.E."/>
            <person name="Leibrecht L."/>
            <person name="Leray M."/>
            <person name="Zauner S."/>
            <person name="Polzin J."/>
            <person name="Camacho Y."/>
            <person name="Gros O."/>
            <person name="van Gils J.A."/>
            <person name="Eisen J.A."/>
            <person name="Petersen J.M."/>
            <person name="Yuen B."/>
        </authorList>
    </citation>
    <scope>NUCLEOTIDE SEQUENCE</scope>
    <source>
        <strain evidence="3">MAGL173</strain>
    </source>
</reference>
<feature type="chain" id="PRO_5038877722" evidence="2">
    <location>
        <begin position="28"/>
        <end position="373"/>
    </location>
</feature>